<gene>
    <name evidence="2" type="ORF">RPMA_09170</name>
</gene>
<keyword evidence="1" id="KW-1133">Transmembrane helix</keyword>
<keyword evidence="3" id="KW-1185">Reference proteome</keyword>
<organism evidence="2 3">
    <name type="scientific">Tardiphaga alba</name>
    <dbReference type="NCBI Taxonomy" id="340268"/>
    <lineage>
        <taxon>Bacteria</taxon>
        <taxon>Pseudomonadati</taxon>
        <taxon>Pseudomonadota</taxon>
        <taxon>Alphaproteobacteria</taxon>
        <taxon>Hyphomicrobiales</taxon>
        <taxon>Nitrobacteraceae</taxon>
        <taxon>Tardiphaga</taxon>
    </lineage>
</organism>
<evidence type="ECO:0000313" key="2">
    <source>
        <dbReference type="EMBL" id="QUS38977.1"/>
    </source>
</evidence>
<evidence type="ECO:0000256" key="1">
    <source>
        <dbReference type="SAM" id="Phobius"/>
    </source>
</evidence>
<dbReference type="Pfam" id="PF14023">
    <property type="entry name" value="Bestrophin-like"/>
    <property type="match status" value="1"/>
</dbReference>
<feature type="transmembrane region" description="Helical" evidence="1">
    <location>
        <begin position="12"/>
        <end position="34"/>
    </location>
</feature>
<accession>A0ABX8A6W7</accession>
<name>A0ABX8A6W7_9BRAD</name>
<dbReference type="EMBL" id="CP036498">
    <property type="protein sequence ID" value="QUS38977.1"/>
    <property type="molecule type" value="Genomic_DNA"/>
</dbReference>
<protein>
    <submittedName>
        <fullName evidence="2">DUF4239 domain-containing protein</fullName>
    </submittedName>
</protein>
<dbReference type="RefSeq" id="WP_211912521.1">
    <property type="nucleotide sequence ID" value="NZ_CP036498.1"/>
</dbReference>
<feature type="transmembrane region" description="Helical" evidence="1">
    <location>
        <begin position="46"/>
        <end position="67"/>
    </location>
</feature>
<dbReference type="Proteomes" id="UP000682843">
    <property type="component" value="Chromosome"/>
</dbReference>
<proteinExistence type="predicted"/>
<keyword evidence="1" id="KW-0472">Membrane</keyword>
<feature type="transmembrane region" description="Helical" evidence="1">
    <location>
        <begin position="186"/>
        <end position="205"/>
    </location>
</feature>
<evidence type="ECO:0000313" key="3">
    <source>
        <dbReference type="Proteomes" id="UP000682843"/>
    </source>
</evidence>
<dbReference type="InterPro" id="IPR025333">
    <property type="entry name" value="DUF4239"/>
</dbReference>
<sequence length="269" mass="28961">MTRAWLELNTFGIFATLCVLYYGAALFLVFLCFGSPLRKQIQKSNGIVAPFFSSVAILFGLLTGFLASDVGERGRHAVRAMQAEASEIRNVYALSVASVSDMTDIRTALKVYVNSVLTDEWPAMMRDQPSPRTGTAYDDVLREVSDLSVGRDSGTPVQVALLSAVIRAGTARSERLSIAADQTNDLKWVSVLILGLLTQVGLALVHMDRPRAMLTALTVFGSAAIVALGLIALQEHPYDGAFRVSTAPLQHLMTLPDLGPASALPQPPK</sequence>
<reference evidence="2 3" key="1">
    <citation type="submission" date="2019-02" db="EMBL/GenBank/DDBJ databases">
        <title>Emended description of the genus Rhodopseudomonas and description of Rhodopseudomonas albus sp. nov., a non-phototrophic, heavy-metal-tolerant bacterium isolated from garden soil.</title>
        <authorList>
            <person name="Bao Z."/>
            <person name="Cao W.W."/>
            <person name="Sato Y."/>
            <person name="Nishizawa T."/>
            <person name="Zhao J."/>
            <person name="Guo Y."/>
            <person name="Ohta H."/>
        </authorList>
    </citation>
    <scope>NUCLEOTIDE SEQUENCE [LARGE SCALE GENOMIC DNA]</scope>
    <source>
        <strain evidence="2 3">SK50-23</strain>
    </source>
</reference>
<feature type="transmembrane region" description="Helical" evidence="1">
    <location>
        <begin position="212"/>
        <end position="233"/>
    </location>
</feature>
<keyword evidence="1" id="KW-0812">Transmembrane</keyword>